<sequence>MVGQVGQSGAERAGAVLETESGLDPAAEREARAALAGWQQFARKYRLAFRAELQSEDLGGETAAVLNHLGRLGFPVAHVRGWTHGVWGGRHAFGFSALDATAAGSIYQLRCNAVRLQGAGPDVVQHRLLDGDASMAGNWHPRRARYKSVALPDLPRPQPRQRGRIGRFTADALDRFFRPVPRQLHTDDPALAATVAAAAEAAGLDLFRWSWAAKEGWLVAWKSDGTGADTHQQRARFMDFLPALADCFDRLPAR</sequence>
<evidence type="ECO:0000313" key="1">
    <source>
        <dbReference type="EMBL" id="GLI42455.1"/>
    </source>
</evidence>
<reference evidence="1" key="1">
    <citation type="submission" date="2022-12" db="EMBL/GenBank/DDBJ databases">
        <title>Reference genome sequencing for broad-spectrum identification of bacterial and archaeal isolates by mass spectrometry.</title>
        <authorList>
            <person name="Sekiguchi Y."/>
            <person name="Tourlousse D.M."/>
        </authorList>
    </citation>
    <scope>NUCLEOTIDE SEQUENCE</scope>
    <source>
        <strain evidence="1">LLR39Z86</strain>
    </source>
</reference>
<dbReference type="AlphaFoldDB" id="A0A9W6G789"/>
<proteinExistence type="predicted"/>
<gene>
    <name evidence="1" type="ORF">GALLR39Z86_23050</name>
</gene>
<keyword evidence="2" id="KW-1185">Reference proteome</keyword>
<name>A0A9W6G789_9ACTN</name>
<organism evidence="1 2">
    <name type="scientific">Glycomyces algeriensis</name>
    <dbReference type="NCBI Taxonomy" id="256037"/>
    <lineage>
        <taxon>Bacteria</taxon>
        <taxon>Bacillati</taxon>
        <taxon>Actinomycetota</taxon>
        <taxon>Actinomycetes</taxon>
        <taxon>Glycomycetales</taxon>
        <taxon>Glycomycetaceae</taxon>
        <taxon>Glycomyces</taxon>
    </lineage>
</organism>
<comment type="caution">
    <text evidence="1">The sequence shown here is derived from an EMBL/GenBank/DDBJ whole genome shotgun (WGS) entry which is preliminary data.</text>
</comment>
<evidence type="ECO:0000313" key="2">
    <source>
        <dbReference type="Proteomes" id="UP001144313"/>
    </source>
</evidence>
<dbReference type="EMBL" id="BSDT01000001">
    <property type="protein sequence ID" value="GLI42455.1"/>
    <property type="molecule type" value="Genomic_DNA"/>
</dbReference>
<accession>A0A9W6G789</accession>
<dbReference type="Proteomes" id="UP001144313">
    <property type="component" value="Unassembled WGS sequence"/>
</dbReference>
<protein>
    <submittedName>
        <fullName evidence="1">Uncharacterized protein</fullName>
    </submittedName>
</protein>